<dbReference type="InterPro" id="IPR000807">
    <property type="entry name" value="ImidazoleglycerolP_deHydtase"/>
</dbReference>
<organism evidence="7 8">
    <name type="scientific">Pyrobaculum aerophilum</name>
    <dbReference type="NCBI Taxonomy" id="13773"/>
    <lineage>
        <taxon>Archaea</taxon>
        <taxon>Thermoproteota</taxon>
        <taxon>Thermoprotei</taxon>
        <taxon>Thermoproteales</taxon>
        <taxon>Thermoproteaceae</taxon>
        <taxon>Pyrobaculum</taxon>
    </lineage>
</organism>
<dbReference type="SUPFAM" id="SSF54211">
    <property type="entry name" value="Ribosomal protein S5 domain 2-like"/>
    <property type="match status" value="2"/>
</dbReference>
<comment type="subcellular location">
    <subcellularLocation>
        <location evidence="6">Cytoplasm</location>
    </subcellularLocation>
</comment>
<dbReference type="RefSeq" id="WP_011007653.1">
    <property type="nucleotide sequence ID" value="NZ_DAIOPL010000005.1"/>
</dbReference>
<evidence type="ECO:0000256" key="6">
    <source>
        <dbReference type="HAMAP-Rule" id="MF_00076"/>
    </source>
</evidence>
<comment type="catalytic activity">
    <reaction evidence="6">
        <text>D-erythro-1-(imidazol-4-yl)glycerol 3-phosphate = 3-(imidazol-4-yl)-2-oxopropyl phosphate + H2O</text>
        <dbReference type="Rhea" id="RHEA:11040"/>
        <dbReference type="ChEBI" id="CHEBI:15377"/>
        <dbReference type="ChEBI" id="CHEBI:57766"/>
        <dbReference type="ChEBI" id="CHEBI:58278"/>
        <dbReference type="EC" id="4.2.1.19"/>
    </reaction>
</comment>
<accession>A0A832WK70</accession>
<evidence type="ECO:0000256" key="5">
    <source>
        <dbReference type="ARBA" id="ARBA00023239"/>
    </source>
</evidence>
<dbReference type="EC" id="4.2.1.19" evidence="6"/>
<gene>
    <name evidence="6" type="primary">hisB</name>
    <name evidence="7" type="ORF">HA333_11650</name>
</gene>
<evidence type="ECO:0000256" key="3">
    <source>
        <dbReference type="ARBA" id="ARBA00022605"/>
    </source>
</evidence>
<sequence>MPYVRKTLETEVAVELRRGGDLAVETPIPFLTHMLETLLKYAGLGGVVKAVELRKLDDGHHVIEDVAIAVGRALDALLEDRRGIARFGHAVVPMDESIVMAAVDLGGRAYWVVRAKLPDVTIGGYPLRMFPHFVRTLAVEAKATIHIYARGTDPHHKVEAAHKALGLALRQALSPGEGLSTKGVLG</sequence>
<dbReference type="OMA" id="GIPFFDH"/>
<comment type="pathway">
    <text evidence="1 6">Amino-acid biosynthesis; L-histidine biosynthesis; L-histidine from 5-phospho-alpha-D-ribose 1-diphosphate: step 6/9.</text>
</comment>
<dbReference type="UniPathway" id="UPA00031">
    <property type="reaction ID" value="UER00011"/>
</dbReference>
<dbReference type="Gene3D" id="3.30.230.40">
    <property type="entry name" value="Imidazole glycerol phosphate dehydratase, domain 1"/>
    <property type="match status" value="2"/>
</dbReference>
<dbReference type="GO" id="GO:0000105">
    <property type="term" value="P:L-histidine biosynthetic process"/>
    <property type="evidence" value="ECO:0007669"/>
    <property type="project" value="UniProtKB-UniRule"/>
</dbReference>
<dbReference type="FunFam" id="3.30.230.40:FF:000001">
    <property type="entry name" value="Imidazoleglycerol-phosphate dehydratase HisB"/>
    <property type="match status" value="1"/>
</dbReference>
<dbReference type="PROSITE" id="PS00955">
    <property type="entry name" value="IGP_DEHYDRATASE_2"/>
    <property type="match status" value="1"/>
</dbReference>
<name>A0A832WK70_9CREN</name>
<dbReference type="InterPro" id="IPR038494">
    <property type="entry name" value="IGPD_sf"/>
</dbReference>
<dbReference type="InterPro" id="IPR020565">
    <property type="entry name" value="ImidazoleglycerP_deHydtase_CS"/>
</dbReference>
<evidence type="ECO:0000256" key="1">
    <source>
        <dbReference type="ARBA" id="ARBA00005047"/>
    </source>
</evidence>
<dbReference type="FunFam" id="3.30.230.40:FF:000003">
    <property type="entry name" value="Imidazoleglycerol-phosphate dehydratase HisB"/>
    <property type="match status" value="1"/>
</dbReference>
<reference evidence="7" key="1">
    <citation type="journal article" date="2020" name="bioRxiv">
        <title>A rank-normalized archaeal taxonomy based on genome phylogeny resolves widespread incomplete and uneven classifications.</title>
        <authorList>
            <person name="Rinke C."/>
            <person name="Chuvochina M."/>
            <person name="Mussig A.J."/>
            <person name="Chaumeil P.-A."/>
            <person name="Waite D.W."/>
            <person name="Whitman W.B."/>
            <person name="Parks D.H."/>
            <person name="Hugenholtz P."/>
        </authorList>
    </citation>
    <scope>NUCLEOTIDE SEQUENCE</scope>
    <source>
        <strain evidence="7">UBA8839</strain>
    </source>
</reference>
<protein>
    <recommendedName>
        <fullName evidence="2 6">Imidazoleglycerol-phosphate dehydratase</fullName>
        <shortName evidence="6">IGPD</shortName>
        <ecNumber evidence="6">4.2.1.19</ecNumber>
    </recommendedName>
</protein>
<evidence type="ECO:0000313" key="7">
    <source>
        <dbReference type="EMBL" id="HII48057.1"/>
    </source>
</evidence>
<dbReference type="InterPro" id="IPR020568">
    <property type="entry name" value="Ribosomal_Su5_D2-typ_SF"/>
</dbReference>
<dbReference type="HAMAP" id="MF_00076">
    <property type="entry name" value="HisB"/>
    <property type="match status" value="1"/>
</dbReference>
<keyword evidence="4 6" id="KW-0368">Histidine biosynthesis</keyword>
<comment type="caution">
    <text evidence="7">The sequence shown here is derived from an EMBL/GenBank/DDBJ whole genome shotgun (WGS) entry which is preliminary data.</text>
</comment>
<dbReference type="GO" id="GO:0004424">
    <property type="term" value="F:imidazoleglycerol-phosphate dehydratase activity"/>
    <property type="evidence" value="ECO:0007669"/>
    <property type="project" value="UniProtKB-UniRule"/>
</dbReference>
<dbReference type="SMR" id="A0A832WK70"/>
<dbReference type="Pfam" id="PF00475">
    <property type="entry name" value="IGPD"/>
    <property type="match status" value="1"/>
</dbReference>
<dbReference type="GeneID" id="1465416"/>
<evidence type="ECO:0000256" key="2">
    <source>
        <dbReference type="ARBA" id="ARBA00016664"/>
    </source>
</evidence>
<evidence type="ECO:0000256" key="4">
    <source>
        <dbReference type="ARBA" id="ARBA00023102"/>
    </source>
</evidence>
<dbReference type="Proteomes" id="UP000651120">
    <property type="component" value="Unassembled WGS sequence"/>
</dbReference>
<evidence type="ECO:0000313" key="8">
    <source>
        <dbReference type="Proteomes" id="UP000651120"/>
    </source>
</evidence>
<keyword evidence="3 6" id="KW-0028">Amino-acid biosynthesis</keyword>
<dbReference type="AlphaFoldDB" id="A0A832WK70"/>
<keyword evidence="5 6" id="KW-0456">Lyase</keyword>
<dbReference type="PANTHER" id="PTHR23133">
    <property type="entry name" value="IMIDAZOLEGLYCEROL-PHOSPHATE DEHYDRATASE HIS7"/>
    <property type="match status" value="1"/>
</dbReference>
<comment type="similarity">
    <text evidence="6">Belongs to the imidazoleglycerol-phosphate dehydratase family.</text>
</comment>
<dbReference type="EMBL" id="DUJP01000038">
    <property type="protein sequence ID" value="HII48057.1"/>
    <property type="molecule type" value="Genomic_DNA"/>
</dbReference>
<dbReference type="PANTHER" id="PTHR23133:SF2">
    <property type="entry name" value="IMIDAZOLEGLYCEROL-PHOSPHATE DEHYDRATASE"/>
    <property type="match status" value="1"/>
</dbReference>
<dbReference type="GO" id="GO:0005737">
    <property type="term" value="C:cytoplasm"/>
    <property type="evidence" value="ECO:0007669"/>
    <property type="project" value="UniProtKB-SubCell"/>
</dbReference>
<keyword evidence="6" id="KW-0963">Cytoplasm</keyword>
<proteinExistence type="inferred from homology"/>